<evidence type="ECO:0008006" key="7">
    <source>
        <dbReference type="Google" id="ProtNLM"/>
    </source>
</evidence>
<dbReference type="Gene3D" id="1.25.10.10">
    <property type="entry name" value="Leucine-rich Repeat Variant"/>
    <property type="match status" value="1"/>
</dbReference>
<dbReference type="EMBL" id="CAXITT010000807">
    <property type="protein sequence ID" value="CAL1546424.1"/>
    <property type="molecule type" value="Genomic_DNA"/>
</dbReference>
<feature type="domain" description="Interferon-related developmental regulator C-terminal" evidence="3">
    <location>
        <begin position="385"/>
        <end position="436"/>
    </location>
</feature>
<dbReference type="Pfam" id="PF05004">
    <property type="entry name" value="IFRD"/>
    <property type="match status" value="1"/>
</dbReference>
<name>A0AAV2INA3_LYMST</name>
<evidence type="ECO:0000259" key="3">
    <source>
        <dbReference type="Pfam" id="PF04836"/>
    </source>
</evidence>
<comment type="similarity">
    <text evidence="1">Belongs to the IFRD family.</text>
</comment>
<gene>
    <name evidence="5" type="ORF">GSLYS_00019801001</name>
</gene>
<dbReference type="AlphaFoldDB" id="A0AAV2INA3"/>
<evidence type="ECO:0000256" key="2">
    <source>
        <dbReference type="SAM" id="MobiDB-lite"/>
    </source>
</evidence>
<dbReference type="PANTHER" id="PTHR12354:SF1">
    <property type="entry name" value="INTERFERON-RELATED DEVELOPMENTAL REGULATOR 1"/>
    <property type="match status" value="1"/>
</dbReference>
<dbReference type="InterPro" id="IPR006921">
    <property type="entry name" value="Interferon-rel_develop_reg_C"/>
</dbReference>
<dbReference type="PANTHER" id="PTHR12354">
    <property type="entry name" value="INTERFERON-RELATED DEVELOPMENTAL REGULATOR"/>
    <property type="match status" value="1"/>
</dbReference>
<feature type="compositionally biased region" description="Basic residues" evidence="2">
    <location>
        <begin position="1"/>
        <end position="12"/>
    </location>
</feature>
<evidence type="ECO:0000256" key="1">
    <source>
        <dbReference type="ARBA" id="ARBA00008828"/>
    </source>
</evidence>
<dbReference type="SUPFAM" id="SSF48371">
    <property type="entry name" value="ARM repeat"/>
    <property type="match status" value="1"/>
</dbReference>
<evidence type="ECO:0000313" key="6">
    <source>
        <dbReference type="Proteomes" id="UP001497497"/>
    </source>
</evidence>
<protein>
    <recommendedName>
        <fullName evidence="7">Interferon-related developmental regulator 1</fullName>
    </recommendedName>
</protein>
<dbReference type="InterPro" id="IPR039777">
    <property type="entry name" value="IFRD"/>
</dbReference>
<proteinExistence type="inferred from homology"/>
<dbReference type="Pfam" id="PF04836">
    <property type="entry name" value="IFRD_C"/>
    <property type="match status" value="1"/>
</dbReference>
<evidence type="ECO:0000259" key="4">
    <source>
        <dbReference type="Pfam" id="PF05004"/>
    </source>
</evidence>
<comment type="caution">
    <text evidence="5">The sequence shown here is derived from an EMBL/GenBank/DDBJ whole genome shotgun (WGS) entry which is preliminary data.</text>
</comment>
<evidence type="ECO:0000313" key="5">
    <source>
        <dbReference type="EMBL" id="CAL1546424.1"/>
    </source>
</evidence>
<accession>A0AAV2INA3</accession>
<feature type="compositionally biased region" description="Polar residues" evidence="2">
    <location>
        <begin position="40"/>
        <end position="54"/>
    </location>
</feature>
<organism evidence="5 6">
    <name type="scientific">Lymnaea stagnalis</name>
    <name type="common">Great pond snail</name>
    <name type="synonym">Helix stagnalis</name>
    <dbReference type="NCBI Taxonomy" id="6523"/>
    <lineage>
        <taxon>Eukaryota</taxon>
        <taxon>Metazoa</taxon>
        <taxon>Spiralia</taxon>
        <taxon>Lophotrochozoa</taxon>
        <taxon>Mollusca</taxon>
        <taxon>Gastropoda</taxon>
        <taxon>Heterobranchia</taxon>
        <taxon>Euthyneura</taxon>
        <taxon>Panpulmonata</taxon>
        <taxon>Hygrophila</taxon>
        <taxon>Lymnaeoidea</taxon>
        <taxon>Lymnaeidae</taxon>
        <taxon>Lymnaea</taxon>
    </lineage>
</organism>
<keyword evidence="6" id="KW-1185">Reference proteome</keyword>
<dbReference type="InterPro" id="IPR011989">
    <property type="entry name" value="ARM-like"/>
</dbReference>
<reference evidence="5 6" key="1">
    <citation type="submission" date="2024-04" db="EMBL/GenBank/DDBJ databases">
        <authorList>
            <consortium name="Genoscope - CEA"/>
            <person name="William W."/>
        </authorList>
    </citation>
    <scope>NUCLEOTIDE SEQUENCE [LARGE SCALE GENOMIC DNA]</scope>
</reference>
<dbReference type="InterPro" id="IPR007701">
    <property type="entry name" value="Interferon-rel_develop_reg_N"/>
</dbReference>
<dbReference type="InterPro" id="IPR016024">
    <property type="entry name" value="ARM-type_fold"/>
</dbReference>
<feature type="region of interest" description="Disordered" evidence="2">
    <location>
        <begin position="1"/>
        <end position="74"/>
    </location>
</feature>
<sequence length="442" mass="49536">MPKNKNTKKRGGGKAQGQDGATLPVPRQKNDEDDDESLDHWSTQSVLSDNSSWPGSDLAAAGEESSEDTSQQEMFEEKFSENMDGTLEKSAKTRLTALQGIQKALQKKYVADYLFDRKETLTDHLVKCLRKGKWDEQELAASCLSLVAVQLGSDASSVFDTVQPILTSLMMDNSTHYKARGACATTLATSCFLSSDDLEKAKFLTNALEDIFRMGYGKGENSPTVPSELSWLICQALSAWCLLLTISPSYEVQTHINNHLRSLQDLLRNSDVDLRIMAGEAIALLYELARDLDGDFEHEDEASLCELLKQLATDSVKHRAKKDRRQQRSCFRDVQRYVVDLESPCESVKLGKENLLELNSWTQKRQYDCFCHVLMTGTSVHMKVNPILREMFDLGAPGLDDYSHTKSLSKAQRTFINAAAFKARTKARAKHRDKRAVTVNAF</sequence>
<feature type="domain" description="Interferon-related developmental regulator N-terminal" evidence="4">
    <location>
        <begin position="41"/>
        <end position="338"/>
    </location>
</feature>
<dbReference type="Proteomes" id="UP001497497">
    <property type="component" value="Unassembled WGS sequence"/>
</dbReference>